<dbReference type="InterPro" id="IPR036779">
    <property type="entry name" value="LysM_dom_sf"/>
</dbReference>
<feature type="domain" description="LysM" evidence="1">
    <location>
        <begin position="224"/>
        <end position="268"/>
    </location>
</feature>
<proteinExistence type="predicted"/>
<feature type="domain" description="LysM" evidence="1">
    <location>
        <begin position="278"/>
        <end position="322"/>
    </location>
</feature>
<feature type="domain" description="LysM" evidence="1">
    <location>
        <begin position="333"/>
        <end position="377"/>
    </location>
</feature>
<dbReference type="EMBL" id="AZFI01000085">
    <property type="protein sequence ID" value="KRM26732.1"/>
    <property type="molecule type" value="Genomic_DNA"/>
</dbReference>
<gene>
    <name evidence="2" type="ORF">FC65_GL002148</name>
</gene>
<evidence type="ECO:0000313" key="3">
    <source>
        <dbReference type="Proteomes" id="UP000051217"/>
    </source>
</evidence>
<dbReference type="Gene3D" id="3.10.350.10">
    <property type="entry name" value="LysM domain"/>
    <property type="match status" value="5"/>
</dbReference>
<dbReference type="RefSeq" id="WP_202813872.1">
    <property type="nucleotide sequence ID" value="NZ_AZFI01000085.1"/>
</dbReference>
<dbReference type="SUPFAM" id="SSF54106">
    <property type="entry name" value="LysM domain"/>
    <property type="match status" value="5"/>
</dbReference>
<sequence length="432" mass="46203">MATQQETNARYIYSYFVNKGWTPQAVCGMLGNIQSESGIVADIWESGVGPGYGLVQWTPSSKLIDWCNSQGLDYHDIGAQCARINYEMNNGIQFAPSMSYTMTAQQFIKSTESANTLGLVFLANYERPLNPDQPQRGTQAEYWYSLLSGNTTPTPVTPTEPSKPVTQNTYTVQSGDTLSGIALKYGVTVAQLTSWNNISDPNKIYVGQTLILKAGNNGEQTQQKSYTVQSGDTLSGIAAKYGVSVSQLTSWNNISDPNKIYVGQKLVLYSNGGGSGTVVYTVKSGDTLSGIAQNFGVSVSNLQTWNNISNANEIYAGQTLLIYNSNGGGGAKVSYTVQSGDTLSGIAARFGVSVSQLSSWNGISDPNKIYIGQVLSVYTSGYSGGGSQSYTIQSGDTLSSIATKYGVTVAQLTSWNNISDPNKIYAGQIITV</sequence>
<dbReference type="PANTHER" id="PTHR33734:SF22">
    <property type="entry name" value="MEMBRANE-BOUND LYTIC MUREIN TRANSGLYCOSYLASE D"/>
    <property type="match status" value="1"/>
</dbReference>
<reference evidence="2 3" key="1">
    <citation type="journal article" date="2015" name="Genome Announc.">
        <title>Expanding the biotechnology potential of lactobacilli through comparative genomics of 213 strains and associated genera.</title>
        <authorList>
            <person name="Sun Z."/>
            <person name="Harris H.M."/>
            <person name="McCann A."/>
            <person name="Guo C."/>
            <person name="Argimon S."/>
            <person name="Zhang W."/>
            <person name="Yang X."/>
            <person name="Jeffery I.B."/>
            <person name="Cooney J.C."/>
            <person name="Kagawa T.F."/>
            <person name="Liu W."/>
            <person name="Song Y."/>
            <person name="Salvetti E."/>
            <person name="Wrobel A."/>
            <person name="Rasinkangas P."/>
            <person name="Parkhill J."/>
            <person name="Rea M.C."/>
            <person name="O'Sullivan O."/>
            <person name="Ritari J."/>
            <person name="Douillard F.P."/>
            <person name="Paul Ross R."/>
            <person name="Yang R."/>
            <person name="Briner A.E."/>
            <person name="Felis G.E."/>
            <person name="de Vos W.M."/>
            <person name="Barrangou R."/>
            <person name="Klaenhammer T.R."/>
            <person name="Caufield P.W."/>
            <person name="Cui Y."/>
            <person name="Zhang H."/>
            <person name="O'Toole P.W."/>
        </authorList>
    </citation>
    <scope>NUCLEOTIDE SEQUENCE [LARGE SCALE GENOMIC DNA]</scope>
    <source>
        <strain evidence="2 3">DSM 15836</strain>
    </source>
</reference>
<dbReference type="Proteomes" id="UP000051217">
    <property type="component" value="Unassembled WGS sequence"/>
</dbReference>
<dbReference type="Pfam" id="PF18013">
    <property type="entry name" value="Phage_lysozyme2"/>
    <property type="match status" value="1"/>
</dbReference>
<keyword evidence="3" id="KW-1185">Reference proteome</keyword>
<evidence type="ECO:0000313" key="2">
    <source>
        <dbReference type="EMBL" id="KRM26732.1"/>
    </source>
</evidence>
<dbReference type="InterPro" id="IPR018392">
    <property type="entry name" value="LysM"/>
</dbReference>
<protein>
    <submittedName>
        <fullName evidence="2">N-acetylmuramoyl-L-alanine amidase (Cell wall hydrolase) (Autolysin)</fullName>
    </submittedName>
</protein>
<dbReference type="PANTHER" id="PTHR33734">
    <property type="entry name" value="LYSM DOMAIN-CONTAINING GPI-ANCHORED PROTEIN 2"/>
    <property type="match status" value="1"/>
</dbReference>
<dbReference type="Gene3D" id="1.10.530.10">
    <property type="match status" value="1"/>
</dbReference>
<feature type="domain" description="LysM" evidence="1">
    <location>
        <begin position="168"/>
        <end position="212"/>
    </location>
</feature>
<dbReference type="CDD" id="cd00118">
    <property type="entry name" value="LysM"/>
    <property type="match status" value="5"/>
</dbReference>
<keyword evidence="2" id="KW-0378">Hydrolase</keyword>
<dbReference type="Pfam" id="PF01476">
    <property type="entry name" value="LysM"/>
    <property type="match status" value="5"/>
</dbReference>
<dbReference type="InterPro" id="IPR041219">
    <property type="entry name" value="Phage_lysozyme2"/>
</dbReference>
<organism evidence="2 3">
    <name type="scientific">Ligilactobacillus acidipiscis DSM 15836</name>
    <dbReference type="NCBI Taxonomy" id="1423716"/>
    <lineage>
        <taxon>Bacteria</taxon>
        <taxon>Bacillati</taxon>
        <taxon>Bacillota</taxon>
        <taxon>Bacilli</taxon>
        <taxon>Lactobacillales</taxon>
        <taxon>Lactobacillaceae</taxon>
        <taxon>Ligilactobacillus</taxon>
    </lineage>
</organism>
<dbReference type="SMART" id="SM00257">
    <property type="entry name" value="LysM"/>
    <property type="match status" value="5"/>
</dbReference>
<feature type="domain" description="LysM" evidence="1">
    <location>
        <begin position="388"/>
        <end position="432"/>
    </location>
</feature>
<dbReference type="GO" id="GO:0016787">
    <property type="term" value="F:hydrolase activity"/>
    <property type="evidence" value="ECO:0007669"/>
    <property type="project" value="UniProtKB-KW"/>
</dbReference>
<comment type="caution">
    <text evidence="2">The sequence shown here is derived from an EMBL/GenBank/DDBJ whole genome shotgun (WGS) entry which is preliminary data.</text>
</comment>
<dbReference type="PROSITE" id="PS51782">
    <property type="entry name" value="LYSM"/>
    <property type="match status" value="5"/>
</dbReference>
<evidence type="ECO:0000259" key="1">
    <source>
        <dbReference type="PROSITE" id="PS51782"/>
    </source>
</evidence>
<accession>A0ABR5PJP4</accession>
<name>A0ABR5PJP4_9LACO</name>